<evidence type="ECO:0000256" key="2">
    <source>
        <dbReference type="ARBA" id="ARBA00022723"/>
    </source>
</evidence>
<sequence>MITAYDRIGELKTFDETKSGVKGLVDAGITKIPPFFIQPQEQGELVSLPVEIPVIDLSGADSDSALRRQLVEKVKNASHTFGFFQVVNHGIPLEVLDEMLEGVKLFNEEEVEVKKKYYTRDASKKVVYNSNFDLYQSPAANWRDTMFITMAPEPPVPEELPTVCRDITFKYTEYIKRLGIILFELLSEALGLKPSYLTEIECNKGLNVLTHYYPPCPEPHLTVGTTKHSDPDFLTVLLQDSIGGLQVLYQNHWIDVPPVHGALVINVGDLLQLISNDKLKSVEHRVLANSIGPRVSVACFFTTHLNTTCNRLYGPIKELITEVNPPLYKETTVKDFILYYNRKGLDGQSALDYFRL</sequence>
<dbReference type="GO" id="GO:0051213">
    <property type="term" value="F:dioxygenase activity"/>
    <property type="evidence" value="ECO:0007669"/>
    <property type="project" value="UniProtKB-ARBA"/>
</dbReference>
<dbReference type="InterPro" id="IPR027443">
    <property type="entry name" value="IPNS-like_sf"/>
</dbReference>
<evidence type="ECO:0000256" key="4">
    <source>
        <dbReference type="ARBA" id="ARBA00023004"/>
    </source>
</evidence>
<dbReference type="GO" id="GO:0046872">
    <property type="term" value="F:metal ion binding"/>
    <property type="evidence" value="ECO:0007669"/>
    <property type="project" value="UniProtKB-KW"/>
</dbReference>
<dbReference type="Proteomes" id="UP000623129">
    <property type="component" value="Unassembled WGS sequence"/>
</dbReference>
<evidence type="ECO:0000256" key="1">
    <source>
        <dbReference type="ARBA" id="ARBA00008056"/>
    </source>
</evidence>
<proteinExistence type="inferred from homology"/>
<dbReference type="PANTHER" id="PTHR10209:SF859">
    <property type="entry name" value="OS03G0690500 PROTEIN"/>
    <property type="match status" value="1"/>
</dbReference>
<keyword evidence="8" id="KW-1185">Reference proteome</keyword>
<protein>
    <submittedName>
        <fullName evidence="7">1-aminocyclopropane-1-carboxylate oxidase 1-like protein</fullName>
    </submittedName>
</protein>
<dbReference type="InterPro" id="IPR044861">
    <property type="entry name" value="IPNS-like_FE2OG_OXY"/>
</dbReference>
<keyword evidence="4 5" id="KW-0408">Iron</keyword>
<dbReference type="Pfam" id="PF03171">
    <property type="entry name" value="2OG-FeII_Oxy"/>
    <property type="match status" value="1"/>
</dbReference>
<dbReference type="AlphaFoldDB" id="A0A833QV15"/>
<organism evidence="7 8">
    <name type="scientific">Carex littledalei</name>
    <dbReference type="NCBI Taxonomy" id="544730"/>
    <lineage>
        <taxon>Eukaryota</taxon>
        <taxon>Viridiplantae</taxon>
        <taxon>Streptophyta</taxon>
        <taxon>Embryophyta</taxon>
        <taxon>Tracheophyta</taxon>
        <taxon>Spermatophyta</taxon>
        <taxon>Magnoliopsida</taxon>
        <taxon>Liliopsida</taxon>
        <taxon>Poales</taxon>
        <taxon>Cyperaceae</taxon>
        <taxon>Cyperoideae</taxon>
        <taxon>Cariceae</taxon>
        <taxon>Carex</taxon>
        <taxon>Carex subgen. Euthyceras</taxon>
    </lineage>
</organism>
<feature type="domain" description="Fe2OG dioxygenase" evidence="6">
    <location>
        <begin position="204"/>
        <end position="304"/>
    </location>
</feature>
<name>A0A833QV15_9POAL</name>
<comment type="similarity">
    <text evidence="1 5">Belongs to the iron/ascorbate-dependent oxidoreductase family.</text>
</comment>
<dbReference type="OrthoDB" id="288590at2759"/>
<dbReference type="Gene3D" id="2.60.120.330">
    <property type="entry name" value="B-lactam Antibiotic, Isopenicillin N Synthase, Chain"/>
    <property type="match status" value="1"/>
</dbReference>
<dbReference type="PANTHER" id="PTHR10209">
    <property type="entry name" value="OXIDOREDUCTASE, 2OG-FE II OXYGENASE FAMILY PROTEIN"/>
    <property type="match status" value="1"/>
</dbReference>
<dbReference type="FunFam" id="2.60.120.330:FF:000005">
    <property type="entry name" value="1-aminocyclopropane-1-carboxylate oxidase homolog 1"/>
    <property type="match status" value="1"/>
</dbReference>
<keyword evidence="3 5" id="KW-0560">Oxidoreductase</keyword>
<dbReference type="SUPFAM" id="SSF51197">
    <property type="entry name" value="Clavaminate synthase-like"/>
    <property type="match status" value="1"/>
</dbReference>
<dbReference type="EMBL" id="SWLB01000008">
    <property type="protein sequence ID" value="KAF3335195.1"/>
    <property type="molecule type" value="Genomic_DNA"/>
</dbReference>
<evidence type="ECO:0000256" key="5">
    <source>
        <dbReference type="RuleBase" id="RU003682"/>
    </source>
</evidence>
<gene>
    <name evidence="7" type="ORF">FCM35_KLT19702</name>
</gene>
<dbReference type="PROSITE" id="PS51471">
    <property type="entry name" value="FE2OG_OXY"/>
    <property type="match status" value="1"/>
</dbReference>
<dbReference type="Pfam" id="PF14226">
    <property type="entry name" value="DIOX_N"/>
    <property type="match status" value="1"/>
</dbReference>
<evidence type="ECO:0000313" key="8">
    <source>
        <dbReference type="Proteomes" id="UP000623129"/>
    </source>
</evidence>
<accession>A0A833QV15</accession>
<evidence type="ECO:0000313" key="7">
    <source>
        <dbReference type="EMBL" id="KAF3335195.1"/>
    </source>
</evidence>
<evidence type="ECO:0000256" key="3">
    <source>
        <dbReference type="ARBA" id="ARBA00023002"/>
    </source>
</evidence>
<reference evidence="7" key="1">
    <citation type="submission" date="2020-01" db="EMBL/GenBank/DDBJ databases">
        <title>Genome sequence of Kobresia littledalei, the first chromosome-level genome in the family Cyperaceae.</title>
        <authorList>
            <person name="Qu G."/>
        </authorList>
    </citation>
    <scope>NUCLEOTIDE SEQUENCE</scope>
    <source>
        <strain evidence="7">C.B.Clarke</strain>
        <tissue evidence="7">Leaf</tissue>
    </source>
</reference>
<comment type="caution">
    <text evidence="7">The sequence shown here is derived from an EMBL/GenBank/DDBJ whole genome shotgun (WGS) entry which is preliminary data.</text>
</comment>
<evidence type="ECO:0000259" key="6">
    <source>
        <dbReference type="PROSITE" id="PS51471"/>
    </source>
</evidence>
<dbReference type="InterPro" id="IPR026992">
    <property type="entry name" value="DIOX_N"/>
</dbReference>
<dbReference type="InterPro" id="IPR005123">
    <property type="entry name" value="Oxoglu/Fe-dep_dioxygenase_dom"/>
</dbReference>
<keyword evidence="2 5" id="KW-0479">Metal-binding</keyword>